<dbReference type="InterPro" id="IPR039799">
    <property type="entry name" value="ALR/ERV"/>
</dbReference>
<evidence type="ECO:0000256" key="6">
    <source>
        <dbReference type="RuleBase" id="RU371123"/>
    </source>
</evidence>
<dbReference type="InterPro" id="IPR036774">
    <property type="entry name" value="ERV/ALR_sulphydryl_oxid_sf"/>
</dbReference>
<keyword evidence="4 6" id="KW-0560">Oxidoreductase</keyword>
<dbReference type="InterPro" id="IPR017905">
    <property type="entry name" value="ERV/ALR_sulphydryl_oxidase"/>
</dbReference>
<dbReference type="Proteomes" id="UP000289340">
    <property type="component" value="Chromosome 11"/>
</dbReference>
<sequence>MPENPLQTLFHNIEQVSSFVQHHLSNFIGLHHHPSSGPLLSISSSTKGPLSKTATSVQLADTAVKEKSAAPVTKEELGRATWTFLHILAAQYPDNPTRQQKKDVKELVSSFRPLPLVINDRISSKSEHDVICTQVQMLPRIYPCRECRDHFKEVLRANPVLTGSHAEFSQWLCHVHNVVNRSLAKPIFPCERVDARWGKLDCEQNACEIIGSTSIFGRIWQKST</sequence>
<dbReference type="Gene3D" id="1.20.120.310">
    <property type="entry name" value="ERV/ALR sulfhydryl oxidase domain"/>
    <property type="match status" value="2"/>
</dbReference>
<gene>
    <name evidence="8" type="ORF">D0Y65_031235</name>
</gene>
<reference evidence="8 9" key="1">
    <citation type="submission" date="2018-09" db="EMBL/GenBank/DDBJ databases">
        <title>A high-quality reference genome of wild soybean provides a powerful tool to mine soybean genomes.</title>
        <authorList>
            <person name="Xie M."/>
            <person name="Chung C.Y.L."/>
            <person name="Li M.-W."/>
            <person name="Wong F.-L."/>
            <person name="Chan T.-F."/>
            <person name="Lam H.-M."/>
        </authorList>
    </citation>
    <scope>NUCLEOTIDE SEQUENCE [LARGE SCALE GENOMIC DNA]</scope>
    <source>
        <strain evidence="9">cv. W05</strain>
        <tissue evidence="8">Hypocotyl of etiolated seedlings</tissue>
    </source>
</reference>
<evidence type="ECO:0000256" key="2">
    <source>
        <dbReference type="ARBA" id="ARBA00022630"/>
    </source>
</evidence>
<evidence type="ECO:0000259" key="7">
    <source>
        <dbReference type="PROSITE" id="PS51324"/>
    </source>
</evidence>
<evidence type="ECO:0000256" key="5">
    <source>
        <dbReference type="ARBA" id="ARBA00023157"/>
    </source>
</evidence>
<protein>
    <recommendedName>
        <fullName evidence="6">Sulfhydryl oxidase</fullName>
        <ecNumber evidence="6">1.8.3.2</ecNumber>
    </recommendedName>
</protein>
<evidence type="ECO:0000256" key="1">
    <source>
        <dbReference type="ARBA" id="ARBA00001974"/>
    </source>
</evidence>
<keyword evidence="9" id="KW-1185">Reference proteome</keyword>
<evidence type="ECO:0000313" key="9">
    <source>
        <dbReference type="Proteomes" id="UP000289340"/>
    </source>
</evidence>
<name>A0A445I7B5_GLYSO</name>
<evidence type="ECO:0000313" key="8">
    <source>
        <dbReference type="EMBL" id="RZB81921.1"/>
    </source>
</evidence>
<dbReference type="PROSITE" id="PS51324">
    <property type="entry name" value="ERV_ALR"/>
    <property type="match status" value="1"/>
</dbReference>
<dbReference type="EMBL" id="QZWG01000011">
    <property type="protein sequence ID" value="RZB81921.1"/>
    <property type="molecule type" value="Genomic_DNA"/>
</dbReference>
<comment type="catalytic activity">
    <reaction evidence="6">
        <text>2 R'C(R)SH + O2 = R'C(R)S-S(R)CR' + H2O2</text>
        <dbReference type="Rhea" id="RHEA:17357"/>
        <dbReference type="ChEBI" id="CHEBI:15379"/>
        <dbReference type="ChEBI" id="CHEBI:16240"/>
        <dbReference type="ChEBI" id="CHEBI:16520"/>
        <dbReference type="ChEBI" id="CHEBI:17412"/>
        <dbReference type="EC" id="1.8.3.2"/>
    </reaction>
</comment>
<dbReference type="SUPFAM" id="SSF69000">
    <property type="entry name" value="FAD-dependent thiol oxidase"/>
    <property type="match status" value="1"/>
</dbReference>
<dbReference type="AlphaFoldDB" id="A0A445I7B5"/>
<keyword evidence="5" id="KW-1015">Disulfide bond</keyword>
<dbReference type="EC" id="1.8.3.2" evidence="6"/>
<keyword evidence="3 6" id="KW-0274">FAD</keyword>
<proteinExistence type="predicted"/>
<feature type="domain" description="ERV/ALR sulfhydryl oxidase" evidence="7">
    <location>
        <begin position="70"/>
        <end position="197"/>
    </location>
</feature>
<dbReference type="GO" id="GO:0005739">
    <property type="term" value="C:mitochondrion"/>
    <property type="evidence" value="ECO:0007669"/>
    <property type="project" value="TreeGrafter"/>
</dbReference>
<accession>A0A445I7B5</accession>
<dbReference type="GO" id="GO:0050660">
    <property type="term" value="F:flavin adenine dinucleotide binding"/>
    <property type="evidence" value="ECO:0007669"/>
    <property type="project" value="TreeGrafter"/>
</dbReference>
<evidence type="ECO:0000256" key="4">
    <source>
        <dbReference type="ARBA" id="ARBA00023002"/>
    </source>
</evidence>
<organism evidence="8 9">
    <name type="scientific">Glycine soja</name>
    <name type="common">Wild soybean</name>
    <dbReference type="NCBI Taxonomy" id="3848"/>
    <lineage>
        <taxon>Eukaryota</taxon>
        <taxon>Viridiplantae</taxon>
        <taxon>Streptophyta</taxon>
        <taxon>Embryophyta</taxon>
        <taxon>Tracheophyta</taxon>
        <taxon>Spermatophyta</taxon>
        <taxon>Magnoliopsida</taxon>
        <taxon>eudicotyledons</taxon>
        <taxon>Gunneridae</taxon>
        <taxon>Pentapetalae</taxon>
        <taxon>rosids</taxon>
        <taxon>fabids</taxon>
        <taxon>Fabales</taxon>
        <taxon>Fabaceae</taxon>
        <taxon>Papilionoideae</taxon>
        <taxon>50 kb inversion clade</taxon>
        <taxon>NPAAA clade</taxon>
        <taxon>indigoferoid/millettioid clade</taxon>
        <taxon>Phaseoleae</taxon>
        <taxon>Glycine</taxon>
        <taxon>Glycine subgen. Soja</taxon>
    </lineage>
</organism>
<dbReference type="Pfam" id="PF04777">
    <property type="entry name" value="Evr1_Alr"/>
    <property type="match status" value="2"/>
</dbReference>
<dbReference type="PANTHER" id="PTHR12645">
    <property type="entry name" value="ALR/ERV"/>
    <property type="match status" value="1"/>
</dbReference>
<comment type="cofactor">
    <cofactor evidence="1 6">
        <name>FAD</name>
        <dbReference type="ChEBI" id="CHEBI:57692"/>
    </cofactor>
</comment>
<dbReference type="GO" id="GO:0016971">
    <property type="term" value="F:flavin-dependent sulfhydryl oxidase activity"/>
    <property type="evidence" value="ECO:0007669"/>
    <property type="project" value="InterPro"/>
</dbReference>
<dbReference type="PANTHER" id="PTHR12645:SF0">
    <property type="entry name" value="FAD-LINKED SULFHYDRYL OXIDASE ALR"/>
    <property type="match status" value="1"/>
</dbReference>
<comment type="caution">
    <text evidence="8">The sequence shown here is derived from an EMBL/GenBank/DDBJ whole genome shotgun (WGS) entry which is preliminary data.</text>
</comment>
<evidence type="ECO:0000256" key="3">
    <source>
        <dbReference type="ARBA" id="ARBA00022827"/>
    </source>
</evidence>
<keyword evidence="2 6" id="KW-0285">Flavoprotein</keyword>